<accession>A0A8S5V6K0</accession>
<organism evidence="1">
    <name type="scientific">Myoviridae sp. ctRci5</name>
    <dbReference type="NCBI Taxonomy" id="2825105"/>
    <lineage>
        <taxon>Viruses</taxon>
        <taxon>Duplodnaviria</taxon>
        <taxon>Heunggongvirae</taxon>
        <taxon>Uroviricota</taxon>
        <taxon>Caudoviricetes</taxon>
    </lineage>
</organism>
<reference evidence="1" key="1">
    <citation type="journal article" date="2021" name="Proc. Natl. Acad. Sci. U.S.A.">
        <title>A Catalog of Tens of Thousands of Viruses from Human Metagenomes Reveals Hidden Associations with Chronic Diseases.</title>
        <authorList>
            <person name="Tisza M.J."/>
            <person name="Buck C.B."/>
        </authorList>
    </citation>
    <scope>NUCLEOTIDE SEQUENCE</scope>
    <source>
        <strain evidence="1">CtRci5</strain>
    </source>
</reference>
<name>A0A8S5V6K0_9CAUD</name>
<sequence>MCDEEMDVYRFPALTQKRKKACFEIKKHILDDIKSADLFDFHNIRVDTISKYGEPFYSLFNKKQVKVIKEFYLIQNLVPLNSGNWWHTSDPEGQEITEERERRKKEERLIEARFACLQYIAEQMIANHGTSDSILIRSDKDSFIQ</sequence>
<proteinExistence type="predicted"/>
<dbReference type="EMBL" id="BK016208">
    <property type="protein sequence ID" value="DAG02309.1"/>
    <property type="molecule type" value="Genomic_DNA"/>
</dbReference>
<evidence type="ECO:0000313" key="1">
    <source>
        <dbReference type="EMBL" id="DAG02309.1"/>
    </source>
</evidence>
<protein>
    <submittedName>
        <fullName evidence="1">Uncharacterized protein</fullName>
    </submittedName>
</protein>